<dbReference type="InterPro" id="IPR000064">
    <property type="entry name" value="NLP_P60_dom"/>
</dbReference>
<feature type="compositionally biased region" description="Low complexity" evidence="4">
    <location>
        <begin position="63"/>
        <end position="76"/>
    </location>
</feature>
<gene>
    <name evidence="6" type="ORF">KQI86_04490</name>
</gene>
<proteinExistence type="predicted"/>
<dbReference type="PANTHER" id="PTHR47053">
    <property type="entry name" value="MUREIN DD-ENDOPEPTIDASE MEPH-RELATED"/>
    <property type="match status" value="1"/>
</dbReference>
<dbReference type="Pfam" id="PF00877">
    <property type="entry name" value="NLPC_P60"/>
    <property type="match status" value="1"/>
</dbReference>
<evidence type="ECO:0000256" key="4">
    <source>
        <dbReference type="SAM" id="MobiDB-lite"/>
    </source>
</evidence>
<feature type="domain" description="NlpC/P60" evidence="5">
    <location>
        <begin position="77"/>
        <end position="198"/>
    </location>
</feature>
<reference evidence="6 7" key="1">
    <citation type="submission" date="2021-06" db="EMBL/GenBank/DDBJ databases">
        <authorList>
            <person name="Sun Q."/>
            <person name="Li D."/>
        </authorList>
    </citation>
    <scope>NUCLEOTIDE SEQUENCE [LARGE SCALE GENOMIC DNA]</scope>
    <source>
        <strain evidence="6 7">MSJ-11</strain>
    </source>
</reference>
<dbReference type="InterPro" id="IPR051202">
    <property type="entry name" value="Peptidase_C40"/>
</dbReference>
<evidence type="ECO:0000313" key="7">
    <source>
        <dbReference type="Proteomes" id="UP000726170"/>
    </source>
</evidence>
<evidence type="ECO:0000256" key="2">
    <source>
        <dbReference type="ARBA" id="ARBA00022801"/>
    </source>
</evidence>
<evidence type="ECO:0000259" key="5">
    <source>
        <dbReference type="PROSITE" id="PS51935"/>
    </source>
</evidence>
<evidence type="ECO:0000256" key="1">
    <source>
        <dbReference type="ARBA" id="ARBA00022670"/>
    </source>
</evidence>
<keyword evidence="3" id="KW-0788">Thiol protease</keyword>
<evidence type="ECO:0000313" key="6">
    <source>
        <dbReference type="EMBL" id="MBU5483576.1"/>
    </source>
</evidence>
<dbReference type="PROSITE" id="PS51935">
    <property type="entry name" value="NLPC_P60"/>
    <property type="match status" value="1"/>
</dbReference>
<feature type="region of interest" description="Disordered" evidence="4">
    <location>
        <begin position="59"/>
        <end position="78"/>
    </location>
</feature>
<accession>A0ABS6EEE1</accession>
<keyword evidence="1" id="KW-0645">Protease</keyword>
<dbReference type="PANTHER" id="PTHR47053:SF1">
    <property type="entry name" value="MUREIN DD-ENDOPEPTIDASE MEPH-RELATED"/>
    <property type="match status" value="1"/>
</dbReference>
<dbReference type="RefSeq" id="WP_216437941.1">
    <property type="nucleotide sequence ID" value="NZ_JAHLQF010000001.1"/>
</dbReference>
<sequence>MNSSKQKLSSILVFFIFLIGFTVFKSDFVKADASIDMNNKGMEVRTATVKTDKVVIVPKRNNENSSKSSNASKSYSRGGRSDIVSYSYNFLGRPYVWGAAGPSAFDCSGFTQYVYAAFGVGLGHYTGSQYQVGQPVKKSELVPGDLVFFNTDGSISHVGMYIGGGQFIHASSGSKKVTISELSGSYYAERYAGARRIIK</sequence>
<evidence type="ECO:0000256" key="3">
    <source>
        <dbReference type="ARBA" id="ARBA00022807"/>
    </source>
</evidence>
<organism evidence="6 7">
    <name type="scientific">Clostridium mobile</name>
    <dbReference type="NCBI Taxonomy" id="2841512"/>
    <lineage>
        <taxon>Bacteria</taxon>
        <taxon>Bacillati</taxon>
        <taxon>Bacillota</taxon>
        <taxon>Clostridia</taxon>
        <taxon>Eubacteriales</taxon>
        <taxon>Clostridiaceae</taxon>
        <taxon>Clostridium</taxon>
    </lineage>
</organism>
<protein>
    <submittedName>
        <fullName evidence="6">C40 family peptidase</fullName>
    </submittedName>
</protein>
<dbReference type="EMBL" id="JAHLQF010000001">
    <property type="protein sequence ID" value="MBU5483576.1"/>
    <property type="molecule type" value="Genomic_DNA"/>
</dbReference>
<name>A0ABS6EEE1_9CLOT</name>
<dbReference type="Proteomes" id="UP000726170">
    <property type="component" value="Unassembled WGS sequence"/>
</dbReference>
<comment type="caution">
    <text evidence="6">The sequence shown here is derived from an EMBL/GenBank/DDBJ whole genome shotgun (WGS) entry which is preliminary data.</text>
</comment>
<keyword evidence="2" id="KW-0378">Hydrolase</keyword>
<keyword evidence="7" id="KW-1185">Reference proteome</keyword>